<organism evidence="6 7">
    <name type="scientific">Riccia fluitans</name>
    <dbReference type="NCBI Taxonomy" id="41844"/>
    <lineage>
        <taxon>Eukaryota</taxon>
        <taxon>Viridiplantae</taxon>
        <taxon>Streptophyta</taxon>
        <taxon>Embryophyta</taxon>
        <taxon>Marchantiophyta</taxon>
        <taxon>Marchantiopsida</taxon>
        <taxon>Marchantiidae</taxon>
        <taxon>Marchantiales</taxon>
        <taxon>Ricciaceae</taxon>
        <taxon>Riccia</taxon>
    </lineage>
</organism>
<evidence type="ECO:0000256" key="1">
    <source>
        <dbReference type="ARBA" id="ARBA00004613"/>
    </source>
</evidence>
<evidence type="ECO:0000256" key="2">
    <source>
        <dbReference type="ARBA" id="ARBA00022525"/>
    </source>
</evidence>
<dbReference type="AlphaFoldDB" id="A0ABD1Z5R2"/>
<comment type="similarity">
    <text evidence="4">Belongs to the EXORDIUM family.</text>
</comment>
<proteinExistence type="inferred from homology"/>
<keyword evidence="2" id="KW-0964">Secreted</keyword>
<evidence type="ECO:0008006" key="8">
    <source>
        <dbReference type="Google" id="ProtNLM"/>
    </source>
</evidence>
<dbReference type="EMBL" id="JBHFFA010000002">
    <property type="protein sequence ID" value="KAL2643124.1"/>
    <property type="molecule type" value="Genomic_DNA"/>
</dbReference>
<sequence length="335" mass="36422">MSVLVSALTVFLLWSVSCAPAAEGRLLRNPPLILDYHNGPLLSGDAPIKVYLTFYGEFSRYEKATLRAFLYSFNPPTPSGKQKDSDAAAARKRRRSSVPTVSQWWSLTRGYKDLFGATVSQKFELVKSTTDVSYSRGKELKKTDIYSLVVESVKKQVFPTDPKAIYLVFTAEDVVVEGFCAERCGEHGFTFPSVDTSDHMLPFAWVGNSASQCPGFCAWPFARSELLGDTPLSPVLKAPNGIGIDGMVITLAKVLAGTATDPYGNGYYQGEQSAGLEASGACTGAFGAGAYPGNPGKVRVDKLTGASYNVKGFKRWKFMVPYMWNPETLSCEGKS</sequence>
<evidence type="ECO:0000256" key="3">
    <source>
        <dbReference type="ARBA" id="ARBA00022729"/>
    </source>
</evidence>
<evidence type="ECO:0000256" key="5">
    <source>
        <dbReference type="SAM" id="SignalP"/>
    </source>
</evidence>
<keyword evidence="3 5" id="KW-0732">Signal</keyword>
<evidence type="ECO:0000313" key="7">
    <source>
        <dbReference type="Proteomes" id="UP001605036"/>
    </source>
</evidence>
<feature type="chain" id="PRO_5044821123" description="Protein EXORDIUM-like 2" evidence="5">
    <location>
        <begin position="25"/>
        <end position="335"/>
    </location>
</feature>
<protein>
    <recommendedName>
        <fullName evidence="8">Protein EXORDIUM-like 2</fullName>
    </recommendedName>
</protein>
<keyword evidence="7" id="KW-1185">Reference proteome</keyword>
<feature type="signal peptide" evidence="5">
    <location>
        <begin position="1"/>
        <end position="24"/>
    </location>
</feature>
<comment type="subcellular location">
    <subcellularLocation>
        <location evidence="1">Secreted</location>
    </subcellularLocation>
</comment>
<gene>
    <name evidence="6" type="ORF">R1flu_010711</name>
</gene>
<dbReference type="Proteomes" id="UP001605036">
    <property type="component" value="Unassembled WGS sequence"/>
</dbReference>
<dbReference type="PANTHER" id="PTHR31279:SF79">
    <property type="entry name" value="PROTEIN EXORDIUM-LIKE 2"/>
    <property type="match status" value="1"/>
</dbReference>
<reference evidence="6 7" key="1">
    <citation type="submission" date="2024-09" db="EMBL/GenBank/DDBJ databases">
        <title>Chromosome-scale assembly of Riccia fluitans.</title>
        <authorList>
            <person name="Paukszto L."/>
            <person name="Sawicki J."/>
            <person name="Karawczyk K."/>
            <person name="Piernik-Szablinska J."/>
            <person name="Szczecinska M."/>
            <person name="Mazdziarz M."/>
        </authorList>
    </citation>
    <scope>NUCLEOTIDE SEQUENCE [LARGE SCALE GENOMIC DNA]</scope>
    <source>
        <strain evidence="6">Rf_01</strain>
        <tissue evidence="6">Aerial parts of the thallus</tissue>
    </source>
</reference>
<accession>A0ABD1Z5R2</accession>
<dbReference type="Pfam" id="PF04674">
    <property type="entry name" value="Phi_1"/>
    <property type="match status" value="1"/>
</dbReference>
<dbReference type="InterPro" id="IPR006766">
    <property type="entry name" value="EXORDIUM-like"/>
</dbReference>
<dbReference type="GO" id="GO:0005576">
    <property type="term" value="C:extracellular region"/>
    <property type="evidence" value="ECO:0007669"/>
    <property type="project" value="UniProtKB-SubCell"/>
</dbReference>
<evidence type="ECO:0000313" key="6">
    <source>
        <dbReference type="EMBL" id="KAL2643124.1"/>
    </source>
</evidence>
<name>A0ABD1Z5R2_9MARC</name>
<dbReference type="PANTHER" id="PTHR31279">
    <property type="entry name" value="PROTEIN EXORDIUM-LIKE 5"/>
    <property type="match status" value="1"/>
</dbReference>
<evidence type="ECO:0000256" key="4">
    <source>
        <dbReference type="ARBA" id="ARBA00023591"/>
    </source>
</evidence>
<comment type="caution">
    <text evidence="6">The sequence shown here is derived from an EMBL/GenBank/DDBJ whole genome shotgun (WGS) entry which is preliminary data.</text>
</comment>